<evidence type="ECO:0000256" key="1">
    <source>
        <dbReference type="ARBA" id="ARBA00023239"/>
    </source>
</evidence>
<proteinExistence type="predicted"/>
<dbReference type="InterPro" id="IPR006680">
    <property type="entry name" value="Amidohydro-rel"/>
</dbReference>
<dbReference type="Proteomes" id="UP000579281">
    <property type="component" value="Unassembled WGS sequence"/>
</dbReference>
<dbReference type="InterPro" id="IPR032466">
    <property type="entry name" value="Metal_Hydrolase"/>
</dbReference>
<dbReference type="AlphaFoldDB" id="A0A841KRW9"/>
<name>A0A841KRW9_9FIRM</name>
<dbReference type="SUPFAM" id="SSF51556">
    <property type="entry name" value="Metallo-dependent hydrolases"/>
    <property type="match status" value="1"/>
</dbReference>
<reference evidence="3 4" key="1">
    <citation type="submission" date="2020-08" db="EMBL/GenBank/DDBJ databases">
        <title>Genomic Encyclopedia of Type Strains, Phase IV (KMG-IV): sequencing the most valuable type-strain genomes for metagenomic binning, comparative biology and taxonomic classification.</title>
        <authorList>
            <person name="Goeker M."/>
        </authorList>
    </citation>
    <scope>NUCLEOTIDE SEQUENCE [LARGE SCALE GENOMIC DNA]</scope>
    <source>
        <strain evidence="3 4">DSM 103526</strain>
    </source>
</reference>
<dbReference type="Gene3D" id="3.20.20.140">
    <property type="entry name" value="Metal-dependent hydrolases"/>
    <property type="match status" value="1"/>
</dbReference>
<dbReference type="EMBL" id="JACHEN010000012">
    <property type="protein sequence ID" value="MBB6216121.1"/>
    <property type="molecule type" value="Genomic_DNA"/>
</dbReference>
<organism evidence="3 4">
    <name type="scientific">Anaerosolibacter carboniphilus</name>
    <dbReference type="NCBI Taxonomy" id="1417629"/>
    <lineage>
        <taxon>Bacteria</taxon>
        <taxon>Bacillati</taxon>
        <taxon>Bacillota</taxon>
        <taxon>Clostridia</taxon>
        <taxon>Peptostreptococcales</taxon>
        <taxon>Thermotaleaceae</taxon>
        <taxon>Anaerosolibacter</taxon>
    </lineage>
</organism>
<dbReference type="RefSeq" id="WP_184310659.1">
    <property type="nucleotide sequence ID" value="NZ_JACHEN010000012.1"/>
</dbReference>
<protein>
    <recommendedName>
        <fullName evidence="2">Amidohydrolase-related domain-containing protein</fullName>
    </recommendedName>
</protein>
<keyword evidence="1" id="KW-0456">Lyase</keyword>
<dbReference type="CDD" id="cd01292">
    <property type="entry name" value="metallo-dependent_hydrolases"/>
    <property type="match status" value="1"/>
</dbReference>
<dbReference type="Pfam" id="PF04909">
    <property type="entry name" value="Amidohydro_2"/>
    <property type="match status" value="1"/>
</dbReference>
<evidence type="ECO:0000313" key="4">
    <source>
        <dbReference type="Proteomes" id="UP000579281"/>
    </source>
</evidence>
<feature type="domain" description="Amidohydrolase-related" evidence="2">
    <location>
        <begin position="4"/>
        <end position="276"/>
    </location>
</feature>
<sequence length="285" mass="32579">MKIIDTHLHFTNHEGLEETAREIGQVEYSAKGLMKEFEDANVVAGIVMMTPGDDEDRSIEDSIALMLGEDEPCCLMACVGVNPIRLQENNDELIRIEKELNKKNVIGIKLYAGYFHYYVYDQVYDPIYELARKYNVPVVIHCGDTQSARGLLKYSHPLTIDELAVNHPDITFVICHLGVPWVMDTAELILKNPNVYTDVSGLLAGNKDHVRTMKDTRLFVEPLQQGFVYANRYDKILFGTDWPLVPIGPYVEFVQHIIPDMYHEDVFYKNALRVFPKLKSLLNGK</sequence>
<gene>
    <name evidence="3" type="ORF">HNQ80_002220</name>
</gene>
<dbReference type="InterPro" id="IPR032465">
    <property type="entry name" value="ACMSD"/>
</dbReference>
<dbReference type="PANTHER" id="PTHR21240">
    <property type="entry name" value="2-AMINO-3-CARBOXYLMUCONATE-6-SEMIALDEHYDE DECARBOXYLASE"/>
    <property type="match status" value="1"/>
</dbReference>
<evidence type="ECO:0000313" key="3">
    <source>
        <dbReference type="EMBL" id="MBB6216121.1"/>
    </source>
</evidence>
<dbReference type="GO" id="GO:0016787">
    <property type="term" value="F:hydrolase activity"/>
    <property type="evidence" value="ECO:0007669"/>
    <property type="project" value="InterPro"/>
</dbReference>
<dbReference type="GO" id="GO:0016831">
    <property type="term" value="F:carboxy-lyase activity"/>
    <property type="evidence" value="ECO:0007669"/>
    <property type="project" value="InterPro"/>
</dbReference>
<comment type="caution">
    <text evidence="3">The sequence shown here is derived from an EMBL/GenBank/DDBJ whole genome shotgun (WGS) entry which is preliminary data.</text>
</comment>
<evidence type="ECO:0000259" key="2">
    <source>
        <dbReference type="Pfam" id="PF04909"/>
    </source>
</evidence>
<keyword evidence="4" id="KW-1185">Reference proteome</keyword>
<accession>A0A841KRW9</accession>